<evidence type="ECO:0000259" key="17">
    <source>
        <dbReference type="Pfam" id="PF08264"/>
    </source>
</evidence>
<dbReference type="InterPro" id="IPR023585">
    <property type="entry name" value="Ile-tRNA-ligase_type1"/>
</dbReference>
<dbReference type="Gene3D" id="1.10.730.20">
    <property type="match status" value="1"/>
</dbReference>
<evidence type="ECO:0000256" key="11">
    <source>
        <dbReference type="ARBA" id="ARBA00023146"/>
    </source>
</evidence>
<dbReference type="Pfam" id="PF00133">
    <property type="entry name" value="tRNA-synt_1"/>
    <property type="match status" value="1"/>
</dbReference>
<evidence type="ECO:0000313" key="18">
    <source>
        <dbReference type="EMBL" id="VFJ47299.1"/>
    </source>
</evidence>
<dbReference type="GO" id="GO:0004822">
    <property type="term" value="F:isoleucine-tRNA ligase activity"/>
    <property type="evidence" value="ECO:0007669"/>
    <property type="project" value="UniProtKB-UniRule"/>
</dbReference>
<feature type="binding site" evidence="14">
    <location>
        <position position="962"/>
    </location>
    <ligand>
        <name>Zn(2+)</name>
        <dbReference type="ChEBI" id="CHEBI:29105"/>
    </ligand>
</feature>
<dbReference type="PROSITE" id="PS00178">
    <property type="entry name" value="AA_TRNA_LIGASE_I"/>
    <property type="match status" value="1"/>
</dbReference>
<proteinExistence type="inferred from homology"/>
<evidence type="ECO:0000256" key="13">
    <source>
        <dbReference type="ARBA" id="ARBA00048359"/>
    </source>
</evidence>
<feature type="binding site" evidence="14">
    <location>
        <position position="576"/>
    </location>
    <ligand>
        <name>L-isoleucyl-5'-AMP</name>
        <dbReference type="ChEBI" id="CHEBI:178002"/>
    </ligand>
</feature>
<feature type="binding site" evidence="14">
    <location>
        <position position="620"/>
    </location>
    <ligand>
        <name>ATP</name>
        <dbReference type="ChEBI" id="CHEBI:30616"/>
    </ligand>
</feature>
<keyword evidence="6 14" id="KW-0479">Metal-binding</keyword>
<dbReference type="Pfam" id="PF08264">
    <property type="entry name" value="Anticodon_1"/>
    <property type="match status" value="1"/>
</dbReference>
<evidence type="ECO:0000256" key="14">
    <source>
        <dbReference type="HAMAP-Rule" id="MF_02002"/>
    </source>
</evidence>
<evidence type="ECO:0000256" key="10">
    <source>
        <dbReference type="ARBA" id="ARBA00022917"/>
    </source>
</evidence>
<dbReference type="GO" id="GO:0000049">
    <property type="term" value="F:tRNA binding"/>
    <property type="evidence" value="ECO:0007669"/>
    <property type="project" value="InterPro"/>
</dbReference>
<evidence type="ECO:0000256" key="7">
    <source>
        <dbReference type="ARBA" id="ARBA00022741"/>
    </source>
</evidence>
<comment type="subunit">
    <text evidence="3 14">Monomer.</text>
</comment>
<keyword evidence="5 14" id="KW-0436">Ligase</keyword>
<name>A0A450VSN2_9GAMM</name>
<dbReference type="GO" id="GO:0002161">
    <property type="term" value="F:aminoacyl-tRNA deacylase activity"/>
    <property type="evidence" value="ECO:0007669"/>
    <property type="project" value="InterPro"/>
</dbReference>
<dbReference type="CDD" id="cd07960">
    <property type="entry name" value="Anticodon_Ia_Ile_BEm"/>
    <property type="match status" value="1"/>
</dbReference>
<evidence type="ECO:0000259" key="16">
    <source>
        <dbReference type="Pfam" id="PF06827"/>
    </source>
</evidence>
<comment type="function">
    <text evidence="12 14">Catalyzes the attachment of isoleucine to tRNA(Ile). As IleRS can inadvertently accommodate and process structurally similar amino acids such as valine, to avoid such errors it has two additional distinct tRNA(Ile)-dependent editing activities. One activity is designated as 'pretransfer' editing and involves the hydrolysis of activated Val-AMP. The other activity is designated 'posttransfer' editing and involves deacylation of mischarged Val-tRNA(Ile).</text>
</comment>
<evidence type="ECO:0000256" key="8">
    <source>
        <dbReference type="ARBA" id="ARBA00022833"/>
    </source>
</evidence>
<dbReference type="FunFam" id="3.40.50.620:FF:000048">
    <property type="entry name" value="Isoleucine--tRNA ligase"/>
    <property type="match status" value="1"/>
</dbReference>
<dbReference type="InterPro" id="IPR033708">
    <property type="entry name" value="Anticodon_Ile_BEm"/>
</dbReference>
<dbReference type="InterPro" id="IPR001412">
    <property type="entry name" value="aa-tRNA-synth_I_CS"/>
</dbReference>
<feature type="short sequence motif" description="'HIGH' region" evidence="14">
    <location>
        <begin position="61"/>
        <end position="71"/>
    </location>
</feature>
<feature type="short sequence motif" description="'KMSKS' region" evidence="14">
    <location>
        <begin position="617"/>
        <end position="621"/>
    </location>
</feature>
<dbReference type="SUPFAM" id="SSF50677">
    <property type="entry name" value="ValRS/IleRS/LeuRS editing domain"/>
    <property type="match status" value="1"/>
</dbReference>
<dbReference type="InterPro" id="IPR013155">
    <property type="entry name" value="M/V/L/I-tRNA-synth_anticd-bd"/>
</dbReference>
<dbReference type="GO" id="GO:0005829">
    <property type="term" value="C:cytosol"/>
    <property type="evidence" value="ECO:0007669"/>
    <property type="project" value="TreeGrafter"/>
</dbReference>
<dbReference type="EMBL" id="CAADEZ010000046">
    <property type="protein sequence ID" value="VFJ47299.1"/>
    <property type="molecule type" value="Genomic_DNA"/>
</dbReference>
<dbReference type="AlphaFoldDB" id="A0A450VSN2"/>
<keyword evidence="7 14" id="KW-0547">Nucleotide-binding</keyword>
<dbReference type="Gene3D" id="3.90.740.10">
    <property type="entry name" value="Valyl/Leucyl/Isoleucyl-tRNA synthetase, editing domain"/>
    <property type="match status" value="1"/>
</dbReference>
<dbReference type="SUPFAM" id="SSF47323">
    <property type="entry name" value="Anticodon-binding domain of a subclass of class I aminoacyl-tRNA synthetases"/>
    <property type="match status" value="1"/>
</dbReference>
<dbReference type="InterPro" id="IPR010663">
    <property type="entry name" value="Znf_FPG/IleRS"/>
</dbReference>
<dbReference type="FunFam" id="3.40.50.620:FF:000042">
    <property type="entry name" value="Isoleucine--tRNA ligase"/>
    <property type="match status" value="1"/>
</dbReference>
<dbReference type="Pfam" id="PF06827">
    <property type="entry name" value="zf-FPG_IleRS"/>
    <property type="match status" value="1"/>
</dbReference>
<protein>
    <recommendedName>
        <fullName evidence="14">Isoleucine--tRNA ligase</fullName>
        <ecNumber evidence="14">6.1.1.5</ecNumber>
    </recommendedName>
    <alternativeName>
        <fullName evidence="14">Isoleucyl-tRNA synthetase</fullName>
        <shortName evidence="14">IleRS</shortName>
    </alternativeName>
</protein>
<feature type="domain" description="Aminoacyl-tRNA synthetase class Ia" evidence="15">
    <location>
        <begin position="31"/>
        <end position="655"/>
    </location>
</feature>
<comment type="catalytic activity">
    <reaction evidence="13 14">
        <text>tRNA(Ile) + L-isoleucine + ATP = L-isoleucyl-tRNA(Ile) + AMP + diphosphate</text>
        <dbReference type="Rhea" id="RHEA:11060"/>
        <dbReference type="Rhea" id="RHEA-COMP:9666"/>
        <dbReference type="Rhea" id="RHEA-COMP:9695"/>
        <dbReference type="ChEBI" id="CHEBI:30616"/>
        <dbReference type="ChEBI" id="CHEBI:33019"/>
        <dbReference type="ChEBI" id="CHEBI:58045"/>
        <dbReference type="ChEBI" id="CHEBI:78442"/>
        <dbReference type="ChEBI" id="CHEBI:78528"/>
        <dbReference type="ChEBI" id="CHEBI:456215"/>
        <dbReference type="EC" id="6.1.1.5"/>
    </reaction>
</comment>
<feature type="binding site" evidence="14">
    <location>
        <position position="959"/>
    </location>
    <ligand>
        <name>Zn(2+)</name>
        <dbReference type="ChEBI" id="CHEBI:29105"/>
    </ligand>
</feature>
<feature type="binding site" evidence="14">
    <location>
        <position position="939"/>
    </location>
    <ligand>
        <name>Zn(2+)</name>
        <dbReference type="ChEBI" id="CHEBI:29105"/>
    </ligand>
</feature>
<reference evidence="20" key="1">
    <citation type="submission" date="2019-02" db="EMBL/GenBank/DDBJ databases">
        <authorList>
            <person name="Gruber-Vodicka R. H."/>
            <person name="Seah K. B. B."/>
        </authorList>
    </citation>
    <scope>NUCLEOTIDE SEQUENCE</scope>
    <source>
        <strain evidence="18">BECK_BZ163</strain>
        <strain evidence="20">BECK_BZ164</strain>
        <strain evidence="19">BECK_BZ165</strain>
    </source>
</reference>
<dbReference type="SUPFAM" id="SSF52374">
    <property type="entry name" value="Nucleotidylyl transferase"/>
    <property type="match status" value="1"/>
</dbReference>
<feature type="binding site" evidence="14">
    <location>
        <position position="942"/>
    </location>
    <ligand>
        <name>Zn(2+)</name>
        <dbReference type="ChEBI" id="CHEBI:29105"/>
    </ligand>
</feature>
<keyword evidence="8 14" id="KW-0862">Zinc</keyword>
<keyword evidence="10 14" id="KW-0648">Protein biosynthesis</keyword>
<evidence type="ECO:0000256" key="1">
    <source>
        <dbReference type="ARBA" id="ARBA00004496"/>
    </source>
</evidence>
<dbReference type="InterPro" id="IPR002301">
    <property type="entry name" value="Ile-tRNA-ligase"/>
</dbReference>
<dbReference type="Gene3D" id="1.10.10.830">
    <property type="entry name" value="Ile-tRNA synthetase CP2 domain-like"/>
    <property type="match status" value="1"/>
</dbReference>
<evidence type="ECO:0000256" key="5">
    <source>
        <dbReference type="ARBA" id="ARBA00022598"/>
    </source>
</evidence>
<evidence type="ECO:0000259" key="15">
    <source>
        <dbReference type="Pfam" id="PF00133"/>
    </source>
</evidence>
<comment type="subcellular location">
    <subcellularLocation>
        <location evidence="1 14">Cytoplasm</location>
    </subcellularLocation>
</comment>
<comment type="similarity">
    <text evidence="2 14">Belongs to the class-I aminoacyl-tRNA synthetase family. IleS type 1 subfamily.</text>
</comment>
<dbReference type="GO" id="GO:0006428">
    <property type="term" value="P:isoleucyl-tRNA aminoacylation"/>
    <property type="evidence" value="ECO:0007669"/>
    <property type="project" value="UniProtKB-UniRule"/>
</dbReference>
<evidence type="ECO:0000256" key="12">
    <source>
        <dbReference type="ARBA" id="ARBA00025217"/>
    </source>
</evidence>
<evidence type="ECO:0000256" key="2">
    <source>
        <dbReference type="ARBA" id="ARBA00006887"/>
    </source>
</evidence>
<dbReference type="Gene3D" id="3.40.50.620">
    <property type="entry name" value="HUPs"/>
    <property type="match status" value="2"/>
</dbReference>
<keyword evidence="4 14" id="KW-0963">Cytoplasm</keyword>
<dbReference type="EMBL" id="CAADFA010000046">
    <property type="protein sequence ID" value="VFJ47540.1"/>
    <property type="molecule type" value="Genomic_DNA"/>
</dbReference>
<dbReference type="EMBL" id="CAADFL010000051">
    <property type="protein sequence ID" value="VFK07804.1"/>
    <property type="molecule type" value="Genomic_DNA"/>
</dbReference>
<evidence type="ECO:0000256" key="6">
    <source>
        <dbReference type="ARBA" id="ARBA00022723"/>
    </source>
</evidence>
<evidence type="ECO:0000313" key="19">
    <source>
        <dbReference type="EMBL" id="VFJ47540.1"/>
    </source>
</evidence>
<dbReference type="InterPro" id="IPR050081">
    <property type="entry name" value="Ile-tRNA_ligase"/>
</dbReference>
<keyword evidence="9 14" id="KW-0067">ATP-binding</keyword>
<evidence type="ECO:0000313" key="20">
    <source>
        <dbReference type="EMBL" id="VFK07804.1"/>
    </source>
</evidence>
<dbReference type="EC" id="6.1.1.5" evidence="14"/>
<organism evidence="20">
    <name type="scientific">Candidatus Kentrum sp. FM</name>
    <dbReference type="NCBI Taxonomy" id="2126340"/>
    <lineage>
        <taxon>Bacteria</taxon>
        <taxon>Pseudomonadati</taxon>
        <taxon>Pseudomonadota</taxon>
        <taxon>Gammaproteobacteria</taxon>
        <taxon>Candidatus Kentrum</taxon>
    </lineage>
</organism>
<dbReference type="InterPro" id="IPR009080">
    <property type="entry name" value="tRNAsynth_Ia_anticodon-bd"/>
</dbReference>
<sequence>MTDPKDYKDTLNLPKTAFPMRANLAKREPAMLAFWEKCDLYNRLREKRAGRERYILHDGPPYANGDIHIGHAVNKVLKDIIVKARGLDGLDAPYVPGWDCHGLPIEHQVEKKKGKVGRKIGPAAFRQACREYATKQVDKQRRDFMRLGILGDWTRPYLTMDFAIEADIIRSLGKVIEAGYLHRGFKPVYWCTECGSALAEAEVEYEDKQSPAIDVRFPVADKMAFLAAFGQEAEKAAAESPVSVVIWTTTPWTLPANRAVALHGEFQYVLVKVEAGDEYLLLAEELLEPAMGRYGIGKYQVIERVPGARLEGLMLHHPFYDDRAVPLILGEHVTLETGTGAVHTAPGHGQEDYVVGVRYGLPVDNPVGPDGRFLAGTALFEGQNVWDANPLIVDLLEENGRLLHVERLTHSYPHCWRHKTPIIFRATPQWFIRMDTPGSDAGTTLREGALSAISSVGWQPDWGQMRIHGMVENRPDWCISRQRSWGTPITLFVHKTTGEPHPDTNRLLNEVAERVERRGIDAWFDLDPAELLGAEEAREYQKVADTLDVWFDSGTTHFTVLERRQGLAFPADLYLEGSDQHRGWFQSSLLASLAMGRGAPYRAVLTHGFTVDAQGMKMSKSRGNVIAPQQVVNQLGADILRLWVAATDYSAEMSVSDEILRRMADSYRRVRNTARFLLSNLHGFDPVRDSVPLERMLALDRWAVGRAGALQQQIRDAYGANHFHIVYQRLHNFCTVDMGGFYLDIIKDRQYTTQPASLPRRSAQTALYHIAEALVRWLAPILSFTAEEIWQQLPGQRAESVFLSEWYSDSALSAGKIAAREQDAKEEDKADETRMTDPRFWDRIFRVRDAVNRELERLRIAGAIGSALDASVQLYCDGALLDSLAQLADELRFVLITSEASVHPLAERPDDAVEAGPDAAQGDDFPLWVRAAPSPHKKCVRCWHRRAEVGENPEHPALCGRCVENVEGEGEVRRYA</sequence>
<dbReference type="InterPro" id="IPR014729">
    <property type="entry name" value="Rossmann-like_a/b/a_fold"/>
</dbReference>
<dbReference type="HAMAP" id="MF_02002">
    <property type="entry name" value="Ile_tRNA_synth_type1"/>
    <property type="match status" value="1"/>
</dbReference>
<evidence type="ECO:0000256" key="4">
    <source>
        <dbReference type="ARBA" id="ARBA00022490"/>
    </source>
</evidence>
<dbReference type="FunFam" id="1.10.730.20:FF:000001">
    <property type="entry name" value="Isoleucine--tRNA ligase"/>
    <property type="match status" value="1"/>
</dbReference>
<accession>A0A450VSN2</accession>
<comment type="domain">
    <text evidence="14">IleRS has two distinct active sites: one for aminoacylation and one for editing. The misactivated valine is translocated from the active site to the editing site, which sterically excludes the correctly activated isoleucine. The single editing site contains two valyl binding pockets, one specific for each substrate (Val-AMP or Val-tRNA(Ile)).</text>
</comment>
<dbReference type="InterPro" id="IPR009008">
    <property type="entry name" value="Val/Leu/Ile-tRNA-synth_edit"/>
</dbReference>
<dbReference type="GO" id="GO:0008270">
    <property type="term" value="F:zinc ion binding"/>
    <property type="evidence" value="ECO:0007669"/>
    <property type="project" value="UniProtKB-UniRule"/>
</dbReference>
<dbReference type="PRINTS" id="PR00984">
    <property type="entry name" value="TRNASYNTHILE"/>
</dbReference>
<dbReference type="PANTHER" id="PTHR42765">
    <property type="entry name" value="SOLEUCYL-TRNA SYNTHETASE"/>
    <property type="match status" value="1"/>
</dbReference>
<evidence type="ECO:0000256" key="9">
    <source>
        <dbReference type="ARBA" id="ARBA00022840"/>
    </source>
</evidence>
<comment type="cofactor">
    <cofactor evidence="14">
        <name>Zn(2+)</name>
        <dbReference type="ChEBI" id="CHEBI:29105"/>
    </cofactor>
    <text evidence="14">Binds 1 zinc ion per subunit.</text>
</comment>
<evidence type="ECO:0000256" key="3">
    <source>
        <dbReference type="ARBA" id="ARBA00011245"/>
    </source>
</evidence>
<feature type="domain" description="Zinc finger FPG/IleRS-type" evidence="16">
    <location>
        <begin position="937"/>
        <end position="964"/>
    </location>
</feature>
<dbReference type="PANTHER" id="PTHR42765:SF1">
    <property type="entry name" value="ISOLEUCINE--TRNA LIGASE, MITOCHONDRIAL"/>
    <property type="match status" value="1"/>
</dbReference>
<feature type="domain" description="Methionyl/Valyl/Leucyl/Isoleucyl-tRNA synthetase anticodon-binding" evidence="17">
    <location>
        <begin position="700"/>
        <end position="873"/>
    </location>
</feature>
<dbReference type="NCBIfam" id="TIGR00392">
    <property type="entry name" value="ileS"/>
    <property type="match status" value="1"/>
</dbReference>
<gene>
    <name evidence="14" type="primary">ileS</name>
    <name evidence="18" type="ORF">BECKFM1743A_GA0114220_100466</name>
    <name evidence="20" type="ORF">BECKFM1743B_GA0114221_100516</name>
    <name evidence="19" type="ORF">BECKFM1743C_GA0114222_100466</name>
</gene>
<keyword evidence="11 14" id="KW-0030">Aminoacyl-tRNA synthetase</keyword>
<dbReference type="GO" id="GO:0005524">
    <property type="term" value="F:ATP binding"/>
    <property type="evidence" value="ECO:0007669"/>
    <property type="project" value="UniProtKB-UniRule"/>
</dbReference>
<dbReference type="InterPro" id="IPR002300">
    <property type="entry name" value="aa-tRNA-synth_Ia"/>
</dbReference>